<proteinExistence type="predicted"/>
<evidence type="ECO:0000313" key="2">
    <source>
        <dbReference type="Proteomes" id="UP000499080"/>
    </source>
</evidence>
<name>A0A4Y2AQ34_ARAVE</name>
<protein>
    <submittedName>
        <fullName evidence="1">Uncharacterized protein</fullName>
    </submittedName>
</protein>
<dbReference type="EMBL" id="BGPR01000027">
    <property type="protein sequence ID" value="GBL81870.1"/>
    <property type="molecule type" value="Genomic_DNA"/>
</dbReference>
<accession>A0A4Y2AQ34</accession>
<sequence>MNILSFPPPSSPDLLNDEEFTVQVHSHSLAKQLEKESCKIKLNIKDKNKVQSATDAYIARVRKPEGSHQKRKKIETRSYGRRTEIDSRVRKIKTLSSNFCKYCRRKGHSEERCFKKNDSPQDKYFYTENSSSNCFTGSEGWFASSSVEITVTEVEWSLDFYGARASFDYAAPRHMLDYYQSRSSEVPHRFRSYYSHL</sequence>
<dbReference type="AlphaFoldDB" id="A0A4Y2AQ34"/>
<organism evidence="1 2">
    <name type="scientific">Araneus ventricosus</name>
    <name type="common">Orbweaver spider</name>
    <name type="synonym">Epeira ventricosa</name>
    <dbReference type="NCBI Taxonomy" id="182803"/>
    <lineage>
        <taxon>Eukaryota</taxon>
        <taxon>Metazoa</taxon>
        <taxon>Ecdysozoa</taxon>
        <taxon>Arthropoda</taxon>
        <taxon>Chelicerata</taxon>
        <taxon>Arachnida</taxon>
        <taxon>Araneae</taxon>
        <taxon>Araneomorphae</taxon>
        <taxon>Entelegynae</taxon>
        <taxon>Araneoidea</taxon>
        <taxon>Araneidae</taxon>
        <taxon>Araneus</taxon>
    </lineage>
</organism>
<keyword evidence="2" id="KW-1185">Reference proteome</keyword>
<comment type="caution">
    <text evidence="1">The sequence shown here is derived from an EMBL/GenBank/DDBJ whole genome shotgun (WGS) entry which is preliminary data.</text>
</comment>
<evidence type="ECO:0000313" key="1">
    <source>
        <dbReference type="EMBL" id="GBL81870.1"/>
    </source>
</evidence>
<reference evidence="1 2" key="1">
    <citation type="journal article" date="2019" name="Sci. Rep.">
        <title>Orb-weaving spider Araneus ventricosus genome elucidates the spidroin gene catalogue.</title>
        <authorList>
            <person name="Kono N."/>
            <person name="Nakamura H."/>
            <person name="Ohtoshi R."/>
            <person name="Moran D.A.P."/>
            <person name="Shinohara A."/>
            <person name="Yoshida Y."/>
            <person name="Fujiwara M."/>
            <person name="Mori M."/>
            <person name="Tomita M."/>
            <person name="Arakawa K."/>
        </authorList>
    </citation>
    <scope>NUCLEOTIDE SEQUENCE [LARGE SCALE GENOMIC DNA]</scope>
</reference>
<gene>
    <name evidence="1" type="ORF">AVEN_50474_1</name>
</gene>
<dbReference type="Proteomes" id="UP000499080">
    <property type="component" value="Unassembled WGS sequence"/>
</dbReference>